<feature type="region of interest" description="Disordered" evidence="18">
    <location>
        <begin position="644"/>
        <end position="673"/>
    </location>
</feature>
<dbReference type="InterPro" id="IPR000172">
    <property type="entry name" value="GMC_OxRdtase_N"/>
</dbReference>
<dbReference type="GO" id="GO:0033718">
    <property type="term" value="F:pyranose dehydrogenase (acceptor) activity"/>
    <property type="evidence" value="ECO:0007669"/>
    <property type="project" value="UniProtKB-EC"/>
</dbReference>
<dbReference type="PANTHER" id="PTHR11552">
    <property type="entry name" value="GLUCOSE-METHANOL-CHOLINE GMC OXIDOREDUCTASE"/>
    <property type="match status" value="1"/>
</dbReference>
<keyword evidence="19" id="KW-0732">Signal</keyword>
<dbReference type="EMBL" id="JACGCI010000011">
    <property type="protein sequence ID" value="KAF6760725.1"/>
    <property type="molecule type" value="Genomic_DNA"/>
</dbReference>
<evidence type="ECO:0000256" key="17">
    <source>
        <dbReference type="PIRSR" id="PIRSR000137-2"/>
    </source>
</evidence>
<evidence type="ECO:0000256" key="10">
    <source>
        <dbReference type="ARBA" id="ARBA00024699"/>
    </source>
</evidence>
<evidence type="ECO:0000256" key="6">
    <source>
        <dbReference type="ARBA" id="ARBA00022525"/>
    </source>
</evidence>
<feature type="chain" id="PRO_5034323587" description="pyranose dehydrogenase (acceptor)" evidence="19">
    <location>
        <begin position="18"/>
        <end position="701"/>
    </location>
</feature>
<keyword evidence="7" id="KW-0285">Flavoprotein</keyword>
<dbReference type="GO" id="GO:0050660">
    <property type="term" value="F:flavin adenine dinucleotide binding"/>
    <property type="evidence" value="ECO:0007669"/>
    <property type="project" value="InterPro"/>
</dbReference>
<dbReference type="Pfam" id="PF00732">
    <property type="entry name" value="GMC_oxred_N"/>
    <property type="match status" value="1"/>
</dbReference>
<evidence type="ECO:0000256" key="7">
    <source>
        <dbReference type="ARBA" id="ARBA00022630"/>
    </source>
</evidence>
<keyword evidence="8 17" id="KW-0274">FAD</keyword>
<evidence type="ECO:0000256" key="9">
    <source>
        <dbReference type="ARBA" id="ARBA00023002"/>
    </source>
</evidence>
<dbReference type="InterPro" id="IPR027424">
    <property type="entry name" value="Glucose_Oxidase_domain_2"/>
</dbReference>
<organism evidence="21 22">
    <name type="scientific">Ephemerocybe angulata</name>
    <dbReference type="NCBI Taxonomy" id="980116"/>
    <lineage>
        <taxon>Eukaryota</taxon>
        <taxon>Fungi</taxon>
        <taxon>Dikarya</taxon>
        <taxon>Basidiomycota</taxon>
        <taxon>Agaricomycotina</taxon>
        <taxon>Agaricomycetes</taxon>
        <taxon>Agaricomycetidae</taxon>
        <taxon>Agaricales</taxon>
        <taxon>Agaricineae</taxon>
        <taxon>Psathyrellaceae</taxon>
        <taxon>Ephemerocybe</taxon>
    </lineage>
</organism>
<feature type="active site" description="Proton acceptor" evidence="16">
    <location>
        <position position="626"/>
    </location>
</feature>
<evidence type="ECO:0000256" key="16">
    <source>
        <dbReference type="PIRSR" id="PIRSR000137-1"/>
    </source>
</evidence>
<dbReference type="InterPro" id="IPR012132">
    <property type="entry name" value="GMC_OxRdtase"/>
</dbReference>
<comment type="catalytic activity">
    <reaction evidence="15">
        <text>a pyranoside + acceptor = a pyranosid-3,4-diulose + reduced acceptor.</text>
        <dbReference type="EC" id="1.1.99.29"/>
    </reaction>
</comment>
<feature type="signal peptide" evidence="19">
    <location>
        <begin position="1"/>
        <end position="17"/>
    </location>
</feature>
<evidence type="ECO:0000256" key="19">
    <source>
        <dbReference type="SAM" id="SignalP"/>
    </source>
</evidence>
<comment type="function">
    <text evidence="10">Catalyzes the single-oxidation or sequential double oxidation reaction of carbohydrates primarily at carbon-2 and/or carbon-3 with the concomitant reduction of the flavin. The enzyme exhibits a broad sugar substrate specificity, oxidizing different aldopyranoses to the corresponding C-1, C-2, C-3 or C-1,2, C-2,3 and C-3,4 (di)dehydro sugars with substrate-specific regioselectivity. Accepts only a narrow range of electron acceptors such as substituted benzoquinones and complexed metal ions and reacts extremely slowly with O(2) as acceptor. May play a role in the natural recycling of plant matter by oxidizing all major monosaccharides in lignocellulose and by reducing quinone compounds or reactive radical species generated during lignin depolymerization.</text>
</comment>
<feature type="binding site" evidence="17">
    <location>
        <position position="616"/>
    </location>
    <ligand>
        <name>FAD</name>
        <dbReference type="ChEBI" id="CHEBI:57692"/>
    </ligand>
</feature>
<evidence type="ECO:0000256" key="14">
    <source>
        <dbReference type="ARBA" id="ARBA00034050"/>
    </source>
</evidence>
<comment type="cofactor">
    <cofactor evidence="1 17">
        <name>FAD</name>
        <dbReference type="ChEBI" id="CHEBI:57692"/>
    </cofactor>
</comment>
<gene>
    <name evidence="21" type="ORF">DFP72DRAFT_881345</name>
</gene>
<evidence type="ECO:0000256" key="2">
    <source>
        <dbReference type="ARBA" id="ARBA00004613"/>
    </source>
</evidence>
<evidence type="ECO:0000256" key="1">
    <source>
        <dbReference type="ARBA" id="ARBA00001974"/>
    </source>
</evidence>
<evidence type="ECO:0000256" key="3">
    <source>
        <dbReference type="ARBA" id="ARBA00010790"/>
    </source>
</evidence>
<evidence type="ECO:0000256" key="12">
    <source>
        <dbReference type="ARBA" id="ARBA00034010"/>
    </source>
</evidence>
<dbReference type="InterPro" id="IPR007867">
    <property type="entry name" value="GMC_OxRtase_C"/>
</dbReference>
<protein>
    <recommendedName>
        <fullName evidence="5">pyranose dehydrogenase (acceptor)</fullName>
        <ecNumber evidence="5">1.1.99.29</ecNumber>
    </recommendedName>
</protein>
<dbReference type="Pfam" id="PF05199">
    <property type="entry name" value="GMC_oxred_C"/>
    <property type="match status" value="1"/>
</dbReference>
<feature type="domain" description="Glucose-methanol-choline oxidoreductase N-terminal" evidence="20">
    <location>
        <begin position="337"/>
        <end position="351"/>
    </location>
</feature>
<keyword evidence="9" id="KW-0560">Oxidoreductase</keyword>
<feature type="compositionally biased region" description="Low complexity" evidence="18">
    <location>
        <begin position="647"/>
        <end position="665"/>
    </location>
</feature>
<evidence type="ECO:0000259" key="20">
    <source>
        <dbReference type="PROSITE" id="PS00624"/>
    </source>
</evidence>
<evidence type="ECO:0000256" key="18">
    <source>
        <dbReference type="SAM" id="MobiDB-lite"/>
    </source>
</evidence>
<feature type="binding site" evidence="17">
    <location>
        <position position="294"/>
    </location>
    <ligand>
        <name>FAD</name>
        <dbReference type="ChEBI" id="CHEBI:57692"/>
    </ligand>
</feature>
<comment type="catalytic activity">
    <reaction evidence="14">
        <text>a pyranoside + acceptor = a pyranosid-3-ulose + reduced acceptor.</text>
        <dbReference type="EC" id="1.1.99.29"/>
    </reaction>
</comment>
<dbReference type="EC" id="1.1.99.29" evidence="5"/>
<dbReference type="Gene3D" id="3.50.50.60">
    <property type="entry name" value="FAD/NAD(P)-binding domain"/>
    <property type="match status" value="1"/>
</dbReference>
<name>A0A8H6I865_9AGAR</name>
<reference evidence="21 22" key="1">
    <citation type="submission" date="2020-07" db="EMBL/GenBank/DDBJ databases">
        <title>Comparative genomics of pyrophilous fungi reveals a link between fire events and developmental genes.</title>
        <authorList>
            <consortium name="DOE Joint Genome Institute"/>
            <person name="Steindorff A.S."/>
            <person name="Carver A."/>
            <person name="Calhoun S."/>
            <person name="Stillman K."/>
            <person name="Liu H."/>
            <person name="Lipzen A."/>
            <person name="Pangilinan J."/>
            <person name="Labutti K."/>
            <person name="Bruns T.D."/>
            <person name="Grigoriev I.V."/>
        </authorList>
    </citation>
    <scope>NUCLEOTIDE SEQUENCE [LARGE SCALE GENOMIC DNA]</scope>
    <source>
        <strain evidence="21 22">CBS 144469</strain>
    </source>
</reference>
<comment type="caution">
    <text evidence="21">The sequence shown here is derived from an EMBL/GenBank/DDBJ whole genome shotgun (WGS) entry which is preliminary data.</text>
</comment>
<dbReference type="SUPFAM" id="SSF51905">
    <property type="entry name" value="FAD/NAD(P)-binding domain"/>
    <property type="match status" value="1"/>
</dbReference>
<accession>A0A8H6I865</accession>
<comment type="catalytic activity">
    <reaction evidence="12">
        <text>pyranose + acceptor = pyranos-2,3-diulose + reduced acceptor.</text>
        <dbReference type="EC" id="1.1.99.29"/>
    </reaction>
</comment>
<comment type="subcellular location">
    <subcellularLocation>
        <location evidence="2">Secreted</location>
    </subcellularLocation>
</comment>
<evidence type="ECO:0000256" key="5">
    <source>
        <dbReference type="ARBA" id="ARBA00013177"/>
    </source>
</evidence>
<feature type="active site" description="Proton donor" evidence="16">
    <location>
        <position position="583"/>
    </location>
</feature>
<evidence type="ECO:0000256" key="13">
    <source>
        <dbReference type="ARBA" id="ARBA00034029"/>
    </source>
</evidence>
<dbReference type="InterPro" id="IPR036188">
    <property type="entry name" value="FAD/NAD-bd_sf"/>
</dbReference>
<comment type="similarity">
    <text evidence="3">Belongs to the GMC oxidoreductase family.</text>
</comment>
<dbReference type="PANTHER" id="PTHR11552:SF218">
    <property type="entry name" value="GLUCOSE-METHANOL-CHOLINE OXIDOREDUCTASE N-TERMINAL DOMAIN-CONTAINING PROTEIN"/>
    <property type="match status" value="1"/>
</dbReference>
<comment type="catalytic activity">
    <reaction evidence="11">
        <text>pyranose + acceptor = pyranos-2-ulose + reduced acceptor.</text>
        <dbReference type="EC" id="1.1.99.29"/>
    </reaction>
</comment>
<dbReference type="SUPFAM" id="SSF54373">
    <property type="entry name" value="FAD-linked reductases, C-terminal domain"/>
    <property type="match status" value="1"/>
</dbReference>
<dbReference type="GO" id="GO:0005576">
    <property type="term" value="C:extracellular region"/>
    <property type="evidence" value="ECO:0007669"/>
    <property type="project" value="UniProtKB-SubCell"/>
</dbReference>
<dbReference type="Proteomes" id="UP000521943">
    <property type="component" value="Unassembled WGS sequence"/>
</dbReference>
<keyword evidence="22" id="KW-1185">Reference proteome</keyword>
<sequence>MLSTELLALTLAALAAANPVFASTHVHEYRNVHNHGVYPISPRNYITPETKRDSYDYIIAGGGLAGLVLASRLTDDGKTTVLVLEAGDTGDDEKDKINHPGLTYFTSLLGTKYDYAYKTVEQAGAGGRSINWPRGKILGGSSAVNGMYLVRPNSGEIDAWHDLIADSSNKAYADFWTWDKLYESMKKSENFAPPTDDAQKTAGMKYKTDSHGTSGRLHATFPAYFVPMSSAWLPTLEAAGIPSSEDAYSGNNLGGFFSTMAINPTNWTRSYAKSAYIDSLPPRDNLHILANAAVTKILFADNVQDGNQVASGVQFAKDKDDTPQTVSAAKEVILAGGAVGSPQMLLVSGVGPKDVLDSANIPVKVNLPGVGQHLQDHLATGVSWSTTADTQGSIYDSGSDFSKSDEFLSFVNSGTSYVNGSFLFDGDASFANFVKEAKDILGDDTKLEALIPSKDGDVVAGYKAIYQAYVDKVLPSSGLVEILFSINSAGRITIQAALQTPLSQGRLTVNSASIFDAPVLDPQYFSHPADVVVLRQALKHIRQLATFSPLKELVGDEVSPGKDVQSDAEFETYVRNSVSTEFHPGCTCAMLPKEKGGVVDASMKVYGTANLRVIDGSVFPLSMSAHLMAPIYGMAERAAEFILNPPSTSSGSSTTTSGGTQTTTTNNDTKGGKNAAVSVNGGRAVWVALASVAAGAFLCAF</sequence>
<dbReference type="PROSITE" id="PS00624">
    <property type="entry name" value="GMC_OXRED_2"/>
    <property type="match status" value="1"/>
</dbReference>
<comment type="subunit">
    <text evidence="4">Monomer.</text>
</comment>
<dbReference type="PIRSF" id="PIRSF000137">
    <property type="entry name" value="Alcohol_oxidase"/>
    <property type="match status" value="1"/>
</dbReference>
<evidence type="ECO:0000256" key="8">
    <source>
        <dbReference type="ARBA" id="ARBA00022827"/>
    </source>
</evidence>
<evidence type="ECO:0000256" key="15">
    <source>
        <dbReference type="ARBA" id="ARBA00034059"/>
    </source>
</evidence>
<dbReference type="Gene3D" id="4.10.450.10">
    <property type="entry name" value="Glucose Oxidase, domain 2"/>
    <property type="match status" value="1"/>
</dbReference>
<proteinExistence type="inferred from homology"/>
<dbReference type="AlphaFoldDB" id="A0A8H6I865"/>
<evidence type="ECO:0000313" key="21">
    <source>
        <dbReference type="EMBL" id="KAF6760725.1"/>
    </source>
</evidence>
<evidence type="ECO:0000313" key="22">
    <source>
        <dbReference type="Proteomes" id="UP000521943"/>
    </source>
</evidence>
<dbReference type="Gene3D" id="3.30.560.10">
    <property type="entry name" value="Glucose Oxidase, domain 3"/>
    <property type="match status" value="1"/>
</dbReference>
<evidence type="ECO:0000256" key="4">
    <source>
        <dbReference type="ARBA" id="ARBA00011245"/>
    </source>
</evidence>
<keyword evidence="6" id="KW-0964">Secreted</keyword>
<evidence type="ECO:0000256" key="11">
    <source>
        <dbReference type="ARBA" id="ARBA00033986"/>
    </source>
</evidence>
<dbReference type="OrthoDB" id="269227at2759"/>
<comment type="catalytic activity">
    <reaction evidence="13">
        <text>pyranose + acceptor = pyranos-3-ulose + reduced acceptor.</text>
        <dbReference type="EC" id="1.1.99.29"/>
    </reaction>
</comment>